<keyword evidence="10" id="KW-1185">Reference proteome</keyword>
<evidence type="ECO:0000256" key="3">
    <source>
        <dbReference type="ARBA" id="ARBA00022989"/>
    </source>
</evidence>
<evidence type="ECO:0000313" key="10">
    <source>
        <dbReference type="Proteomes" id="UP000507245"/>
    </source>
</evidence>
<keyword evidence="2 5" id="KW-0812">Transmembrane</keyword>
<evidence type="ECO:0000256" key="2">
    <source>
        <dbReference type="ARBA" id="ARBA00022692"/>
    </source>
</evidence>
<dbReference type="EMBL" id="CAEKDK010000007">
    <property type="protein sequence ID" value="CAB4287061.1"/>
    <property type="molecule type" value="Genomic_DNA"/>
</dbReference>
<dbReference type="AlphaFoldDB" id="A0A6J5Y1Y6"/>
<dbReference type="EMBL" id="CAEKKB010000007">
    <property type="protein sequence ID" value="CAB4317434.1"/>
    <property type="molecule type" value="Genomic_DNA"/>
</dbReference>
<organism evidence="8 10">
    <name type="scientific">Prunus armeniaca</name>
    <name type="common">Apricot</name>
    <name type="synonym">Armeniaca vulgaris</name>
    <dbReference type="NCBI Taxonomy" id="36596"/>
    <lineage>
        <taxon>Eukaryota</taxon>
        <taxon>Viridiplantae</taxon>
        <taxon>Streptophyta</taxon>
        <taxon>Embryophyta</taxon>
        <taxon>Tracheophyta</taxon>
        <taxon>Spermatophyta</taxon>
        <taxon>Magnoliopsida</taxon>
        <taxon>eudicotyledons</taxon>
        <taxon>Gunneridae</taxon>
        <taxon>Pentapetalae</taxon>
        <taxon>rosids</taxon>
        <taxon>fabids</taxon>
        <taxon>Rosales</taxon>
        <taxon>Rosaceae</taxon>
        <taxon>Amygdaloideae</taxon>
        <taxon>Amygdaleae</taxon>
        <taxon>Prunus</taxon>
    </lineage>
</organism>
<evidence type="ECO:0000313" key="9">
    <source>
        <dbReference type="Proteomes" id="UP000507222"/>
    </source>
</evidence>
<accession>A0A6J5Y1Y6</accession>
<dbReference type="OrthoDB" id="1426517at2759"/>
<dbReference type="InterPro" id="IPR044839">
    <property type="entry name" value="NDR1-like"/>
</dbReference>
<evidence type="ECO:0000259" key="6">
    <source>
        <dbReference type="Pfam" id="PF03168"/>
    </source>
</evidence>
<evidence type="ECO:0000313" key="8">
    <source>
        <dbReference type="EMBL" id="CAB4317434.1"/>
    </source>
</evidence>
<proteinExistence type="predicted"/>
<evidence type="ECO:0000256" key="1">
    <source>
        <dbReference type="ARBA" id="ARBA00004167"/>
    </source>
</evidence>
<evidence type="ECO:0000256" key="4">
    <source>
        <dbReference type="ARBA" id="ARBA00023136"/>
    </source>
</evidence>
<reference evidence="8 9" key="2">
    <citation type="submission" date="2020-05" db="EMBL/GenBank/DDBJ databases">
        <authorList>
            <person name="Campoy J."/>
            <person name="Schneeberger K."/>
            <person name="Spophaly S."/>
        </authorList>
    </citation>
    <scope>NUCLEOTIDE SEQUENCE [LARGE SCALE GENOMIC DNA]</scope>
    <source>
        <strain evidence="8">PruArmRojPasFocal</strain>
    </source>
</reference>
<dbReference type="Pfam" id="PF03168">
    <property type="entry name" value="LEA_2"/>
    <property type="match status" value="1"/>
</dbReference>
<sequence length="210" mass="24052">MSSKDCGQHGHNMRRKRFRRCCAGLLIFNFILLVTILIVWAILQPSKPRFILQDVTVFNFNNSVPNVFSSSFQVTVSSRNPNDKIGIYYDRLNIYATYRNQQITFITLIPPVYQGHKDVNVWSPFIYGTEVPIAPYNSLALDQDKNAGSVFLLLKMDGRVRWKVGTFISGRYHFYVRCPAFIPLGPKNNGIEVGNNAIKYQLLQHCKVSV</sequence>
<dbReference type="PANTHER" id="PTHR31415:SF51">
    <property type="entry name" value="LATE EMBRYOGENESIS ABUNDANT (LEA) HYDROXYPROLINE-RICH GLYCOPROTEIN FAMILY"/>
    <property type="match status" value="1"/>
</dbReference>
<evidence type="ECO:0000256" key="5">
    <source>
        <dbReference type="SAM" id="Phobius"/>
    </source>
</evidence>
<dbReference type="Proteomes" id="UP000507222">
    <property type="component" value="Unassembled WGS sequence"/>
</dbReference>
<protein>
    <recommendedName>
        <fullName evidence="6">Late embryogenesis abundant protein LEA-2 subgroup domain-containing protein</fullName>
    </recommendedName>
</protein>
<feature type="transmembrane region" description="Helical" evidence="5">
    <location>
        <begin position="21"/>
        <end position="43"/>
    </location>
</feature>
<keyword evidence="3 5" id="KW-1133">Transmembrane helix</keyword>
<feature type="domain" description="Late embryogenesis abundant protein LEA-2 subgroup" evidence="6">
    <location>
        <begin position="75"/>
        <end position="178"/>
    </location>
</feature>
<dbReference type="GO" id="GO:0009506">
    <property type="term" value="C:plasmodesma"/>
    <property type="evidence" value="ECO:0007669"/>
    <property type="project" value="TreeGrafter"/>
</dbReference>
<dbReference type="InterPro" id="IPR004864">
    <property type="entry name" value="LEA_2"/>
</dbReference>
<dbReference type="GO" id="GO:0098542">
    <property type="term" value="P:defense response to other organism"/>
    <property type="evidence" value="ECO:0007669"/>
    <property type="project" value="InterPro"/>
</dbReference>
<dbReference type="PANTHER" id="PTHR31415">
    <property type="entry name" value="OS05G0367900 PROTEIN"/>
    <property type="match status" value="1"/>
</dbReference>
<name>A0A6J5Y1Y6_PRUAR</name>
<comment type="subcellular location">
    <subcellularLocation>
        <location evidence="1">Membrane</location>
        <topology evidence="1">Single-pass membrane protein</topology>
    </subcellularLocation>
</comment>
<dbReference type="Proteomes" id="UP000507245">
    <property type="component" value="Unassembled WGS sequence"/>
</dbReference>
<reference evidence="10" key="1">
    <citation type="journal article" date="2020" name="Genome Biol.">
        <title>Gamete binning: chromosome-level and haplotype-resolved genome assembly enabled by high-throughput single-cell sequencing of gamete genomes.</title>
        <authorList>
            <person name="Campoy J.A."/>
            <person name="Sun H."/>
            <person name="Goel M."/>
            <person name="Jiao W.-B."/>
            <person name="Folz-Donahue K."/>
            <person name="Wang N."/>
            <person name="Rubio M."/>
            <person name="Liu C."/>
            <person name="Kukat C."/>
            <person name="Ruiz D."/>
            <person name="Huettel B."/>
            <person name="Schneeberger K."/>
        </authorList>
    </citation>
    <scope>NUCLEOTIDE SEQUENCE [LARGE SCALE GENOMIC DNA]</scope>
    <source>
        <strain evidence="10">cv. Rojo Pasion</strain>
    </source>
</reference>
<keyword evidence="4 5" id="KW-0472">Membrane</keyword>
<evidence type="ECO:0000313" key="7">
    <source>
        <dbReference type="EMBL" id="CAB4287061.1"/>
    </source>
</evidence>
<gene>
    <name evidence="7" type="ORF">CURHAP_LOCUS44875</name>
    <name evidence="8" type="ORF">ORAREDHAP_LOCUS44212</name>
</gene>
<dbReference type="GO" id="GO:0005886">
    <property type="term" value="C:plasma membrane"/>
    <property type="evidence" value="ECO:0007669"/>
    <property type="project" value="TreeGrafter"/>
</dbReference>